<proteinExistence type="predicted"/>
<dbReference type="InterPro" id="IPR049342">
    <property type="entry name" value="TRAF1-6_MATH_dom"/>
</dbReference>
<evidence type="ECO:0000313" key="2">
    <source>
        <dbReference type="EMBL" id="VEL44004.1"/>
    </source>
</evidence>
<evidence type="ECO:0000313" key="3">
    <source>
        <dbReference type="Proteomes" id="UP000784294"/>
    </source>
</evidence>
<dbReference type="SUPFAM" id="SSF49599">
    <property type="entry name" value="TRAF domain-like"/>
    <property type="match status" value="1"/>
</dbReference>
<dbReference type="EMBL" id="CAAALY010287979">
    <property type="protein sequence ID" value="VEL44004.1"/>
    <property type="molecule type" value="Genomic_DNA"/>
</dbReference>
<dbReference type="Gene3D" id="2.60.210.10">
    <property type="entry name" value="Apoptosis, Tumor Necrosis Factor Receptor Associated Protein 2, Chain A"/>
    <property type="match status" value="1"/>
</dbReference>
<dbReference type="InterPro" id="IPR002083">
    <property type="entry name" value="MATH/TRAF_dom"/>
</dbReference>
<accession>A0A448XSQ0</accession>
<name>A0A448XSQ0_9PLAT</name>
<dbReference type="OrthoDB" id="6255225at2759"/>
<protein>
    <recommendedName>
        <fullName evidence="1">MATH domain-containing protein</fullName>
    </recommendedName>
</protein>
<dbReference type="Pfam" id="PF21355">
    <property type="entry name" value="TRAF-mep_MATH"/>
    <property type="match status" value="1"/>
</dbReference>
<comment type="caution">
    <text evidence="2">The sequence shown here is derived from an EMBL/GenBank/DDBJ whole genome shotgun (WGS) entry which is preliminary data.</text>
</comment>
<dbReference type="InterPro" id="IPR008974">
    <property type="entry name" value="TRAF-like"/>
</dbReference>
<feature type="domain" description="MATH" evidence="1">
    <location>
        <begin position="1"/>
        <end position="121"/>
    </location>
</feature>
<dbReference type="PROSITE" id="PS50144">
    <property type="entry name" value="MATH"/>
    <property type="match status" value="1"/>
</dbReference>
<dbReference type="Proteomes" id="UP000784294">
    <property type="component" value="Unassembled WGS sequence"/>
</dbReference>
<keyword evidence="3" id="KW-1185">Reference proteome</keyword>
<evidence type="ECO:0000259" key="1">
    <source>
        <dbReference type="PROSITE" id="PS50144"/>
    </source>
</evidence>
<gene>
    <name evidence="2" type="ORF">PXEA_LOCUS37444</name>
</gene>
<dbReference type="AlphaFoldDB" id="A0A448XSQ0"/>
<reference evidence="2" key="1">
    <citation type="submission" date="2018-11" db="EMBL/GenBank/DDBJ databases">
        <authorList>
            <consortium name="Pathogen Informatics"/>
        </authorList>
    </citation>
    <scope>NUCLEOTIDE SEQUENCE</scope>
</reference>
<organism evidence="2 3">
    <name type="scientific">Protopolystoma xenopodis</name>
    <dbReference type="NCBI Taxonomy" id="117903"/>
    <lineage>
        <taxon>Eukaryota</taxon>
        <taxon>Metazoa</taxon>
        <taxon>Spiralia</taxon>
        <taxon>Lophotrochozoa</taxon>
        <taxon>Platyhelminthes</taxon>
        <taxon>Monogenea</taxon>
        <taxon>Polyopisthocotylea</taxon>
        <taxon>Polystomatidea</taxon>
        <taxon>Polystomatidae</taxon>
        <taxon>Protopolystoma</taxon>
    </lineage>
</organism>
<sequence>MGSPGYCLQAKVELTTDHLGLFVRLVPGRFDGQLVWPFDQEIALTLLDQTEARDDVYRVLKPYHMDSDEKGIWDQPSAVSSQHNSGWGFPRFAELGEIIGFDDGVESRFLRNDRIYVKICLV</sequence>